<sequence length="264" mass="29174">MAFVIIILQSMGHYHDGDWRVNGGYLYTTLLYNVSVSLALYGLFLFYFATRELLTPFDPVLKFCTIKSVIFLSFWQGVLLAVLEKVMIIEPLIDATGRPTSAGTVSAGYQNLLICIEMFFASWALRAAFPWGVYASGHVTDAAGRSVTMQSISSSLKETMNPKDIMTDAIHNFHPQYQQYTQYSSAGSHGQRSTRVSNNYDTEETNPINQSSNKGFNTTATPPNVNVGTKKPKKSSGNVGSLPKILQPSSQNEKTLLLSSDEEN</sequence>
<gene>
    <name evidence="8" type="primary">LOC103506207</name>
</gene>
<reference evidence="8" key="1">
    <citation type="submission" date="2025-08" db="UniProtKB">
        <authorList>
            <consortium name="RefSeq"/>
        </authorList>
    </citation>
    <scope>IDENTIFICATION</scope>
</reference>
<feature type="transmembrane region" description="Helical" evidence="6">
    <location>
        <begin position="25"/>
        <end position="48"/>
    </location>
</feature>
<evidence type="ECO:0000313" key="8">
    <source>
        <dbReference type="RefSeq" id="XP_017298250.1"/>
    </source>
</evidence>
<protein>
    <submittedName>
        <fullName evidence="8">Transmembrane protein 184B-like</fullName>
    </submittedName>
</protein>
<evidence type="ECO:0000256" key="4">
    <source>
        <dbReference type="ARBA" id="ARBA00023136"/>
    </source>
</evidence>
<proteinExistence type="predicted"/>
<evidence type="ECO:0000256" key="3">
    <source>
        <dbReference type="ARBA" id="ARBA00022989"/>
    </source>
</evidence>
<dbReference type="SMART" id="SM01417">
    <property type="entry name" value="Solute_trans_a"/>
    <property type="match status" value="1"/>
</dbReference>
<evidence type="ECO:0000256" key="6">
    <source>
        <dbReference type="SAM" id="Phobius"/>
    </source>
</evidence>
<keyword evidence="2 6" id="KW-0812">Transmembrane</keyword>
<keyword evidence="4 6" id="KW-0472">Membrane</keyword>
<keyword evidence="3 6" id="KW-1133">Transmembrane helix</keyword>
<dbReference type="AlphaFoldDB" id="A0A1S4E7U2"/>
<evidence type="ECO:0000313" key="7">
    <source>
        <dbReference type="Proteomes" id="UP000079169"/>
    </source>
</evidence>
<evidence type="ECO:0000256" key="2">
    <source>
        <dbReference type="ARBA" id="ARBA00022692"/>
    </source>
</evidence>
<dbReference type="GeneID" id="103506207"/>
<dbReference type="RefSeq" id="XP_017298250.1">
    <property type="nucleotide sequence ID" value="XM_017442761.2"/>
</dbReference>
<keyword evidence="7" id="KW-1185">Reference proteome</keyword>
<dbReference type="Proteomes" id="UP000079169">
    <property type="component" value="Unplaced"/>
</dbReference>
<dbReference type="InterPro" id="IPR005178">
    <property type="entry name" value="Ostalpha/TMEM184C"/>
</dbReference>
<dbReference type="PaxDb" id="121845-A0A1S4E7U2"/>
<evidence type="ECO:0000256" key="5">
    <source>
        <dbReference type="SAM" id="MobiDB-lite"/>
    </source>
</evidence>
<evidence type="ECO:0000256" key="1">
    <source>
        <dbReference type="ARBA" id="ARBA00004141"/>
    </source>
</evidence>
<dbReference type="OMA" id="EMFFASW"/>
<dbReference type="GO" id="GO:0016020">
    <property type="term" value="C:membrane"/>
    <property type="evidence" value="ECO:0007669"/>
    <property type="project" value="UniProtKB-SubCell"/>
</dbReference>
<feature type="compositionally biased region" description="Polar residues" evidence="5">
    <location>
        <begin position="182"/>
        <end position="227"/>
    </location>
</feature>
<dbReference type="STRING" id="121845.A0A1S4E7U2"/>
<feature type="compositionally biased region" description="Polar residues" evidence="5">
    <location>
        <begin position="247"/>
        <end position="258"/>
    </location>
</feature>
<name>A0A1S4E7U2_DIACI</name>
<dbReference type="KEGG" id="dci:103506207"/>
<organism evidence="7 8">
    <name type="scientific">Diaphorina citri</name>
    <name type="common">Asian citrus psyllid</name>
    <dbReference type="NCBI Taxonomy" id="121845"/>
    <lineage>
        <taxon>Eukaryota</taxon>
        <taxon>Metazoa</taxon>
        <taxon>Ecdysozoa</taxon>
        <taxon>Arthropoda</taxon>
        <taxon>Hexapoda</taxon>
        <taxon>Insecta</taxon>
        <taxon>Pterygota</taxon>
        <taxon>Neoptera</taxon>
        <taxon>Paraneoptera</taxon>
        <taxon>Hemiptera</taxon>
        <taxon>Sternorrhyncha</taxon>
        <taxon>Psylloidea</taxon>
        <taxon>Psyllidae</taxon>
        <taxon>Diaphorininae</taxon>
        <taxon>Diaphorina</taxon>
    </lineage>
</organism>
<feature type="transmembrane region" description="Helical" evidence="6">
    <location>
        <begin position="60"/>
        <end position="83"/>
    </location>
</feature>
<comment type="subcellular location">
    <subcellularLocation>
        <location evidence="1">Membrane</location>
        <topology evidence="1">Multi-pass membrane protein</topology>
    </subcellularLocation>
</comment>
<accession>A0A1S4E7U2</accession>
<dbReference type="Pfam" id="PF03619">
    <property type="entry name" value="Solute_trans_a"/>
    <property type="match status" value="1"/>
</dbReference>
<dbReference type="PANTHER" id="PTHR23423">
    <property type="entry name" value="ORGANIC SOLUTE TRANSPORTER-RELATED"/>
    <property type="match status" value="1"/>
</dbReference>
<feature type="region of interest" description="Disordered" evidence="5">
    <location>
        <begin position="182"/>
        <end position="264"/>
    </location>
</feature>